<evidence type="ECO:0000313" key="5">
    <source>
        <dbReference type="EMBL" id="ARM09155.1"/>
    </source>
</evidence>
<evidence type="ECO:0000313" key="3">
    <source>
        <dbReference type="EMBL" id="ARM08061.1"/>
    </source>
</evidence>
<protein>
    <submittedName>
        <fullName evidence="10">Uncharacterized protein</fullName>
    </submittedName>
</protein>
<evidence type="ECO:0000313" key="9">
    <source>
        <dbReference type="EMBL" id="ARM61051.1"/>
    </source>
</evidence>
<proteinExistence type="predicted"/>
<evidence type="ECO:0000313" key="6">
    <source>
        <dbReference type="EMBL" id="ARM09513.1"/>
    </source>
</evidence>
<reference evidence="10" key="1">
    <citation type="journal article" date="2018" name="BMC Genomics">
        <title>Comparative genomic, transcriptomic, and proteomic reannotation of human herpesvirus 6.</title>
        <authorList>
            <person name="Greninger A.L."/>
            <person name="Knudsen G.M."/>
            <person name="Roychoudhury P."/>
            <person name="Hanson D.J."/>
            <person name="Sedlak R.H."/>
            <person name="Xie H."/>
            <person name="Guan J."/>
            <person name="Nguyen T."/>
            <person name="Peddu V."/>
            <person name="Boeckh M."/>
            <person name="Huang M.L."/>
            <person name="Cook L."/>
            <person name="Depledge D.P."/>
            <person name="Zerr D.M."/>
            <person name="Koelle D.M."/>
            <person name="Gantt S."/>
            <person name="Yoshikawa T."/>
            <person name="Caserta M."/>
            <person name="Hill J.A."/>
            <person name="Jerome K.R."/>
        </authorList>
    </citation>
    <scope>NUCLEOTIDE SEQUENCE</scope>
    <source>
        <strain evidence="10">HP104A5</strain>
        <strain evidence="1">HP15A11</strain>
        <strain evidence="2">HP23A7</strain>
        <strain evidence="9">HP73C5</strain>
        <strain evidence="3">HP73F12</strain>
        <strain evidence="4">HP88D9</strain>
        <strain evidence="5">HP94B11</strain>
        <strain evidence="6">HP96H12</strain>
        <strain evidence="7">JHPT-D12</strain>
        <strain evidence="8">JHPT-G1</strain>
    </source>
</reference>
<evidence type="ECO:0000313" key="10">
    <source>
        <dbReference type="EMBL" id="ARM61290.1"/>
    </source>
</evidence>
<dbReference type="EMBL" id="KY315549">
    <property type="protein sequence ID" value="ARM09155.1"/>
    <property type="molecule type" value="Genomic_DNA"/>
</dbReference>
<evidence type="ECO:0000313" key="1">
    <source>
        <dbReference type="EMBL" id="ARK01277.1"/>
    </source>
</evidence>
<evidence type="ECO:0000313" key="2">
    <source>
        <dbReference type="EMBL" id="ARM07068.1"/>
    </source>
</evidence>
<accession>A0A1W6J5B2</accession>
<dbReference type="EMBL" id="KY315558">
    <property type="protein sequence ID" value="ARM10230.1"/>
    <property type="molecule type" value="Genomic_DNA"/>
</dbReference>
<dbReference type="EMBL" id="KY315531">
    <property type="protein sequence ID" value="ARM07068.1"/>
    <property type="molecule type" value="Genomic_DNA"/>
</dbReference>
<dbReference type="EMBL" id="KY274508">
    <property type="protein sequence ID" value="ARK01277.1"/>
    <property type="molecule type" value="Genomic_DNA"/>
</dbReference>
<dbReference type="EMBL" id="KY315555">
    <property type="protein sequence ID" value="ARM09872.1"/>
    <property type="molecule type" value="Genomic_DNA"/>
</dbReference>
<dbReference type="EMBL" id="KY290185">
    <property type="protein sequence ID" value="ARM61290.1"/>
    <property type="molecule type" value="Genomic_DNA"/>
</dbReference>
<evidence type="ECO:0000313" key="4">
    <source>
        <dbReference type="EMBL" id="ARM08666.1"/>
    </source>
</evidence>
<dbReference type="EMBL" id="KY290183">
    <property type="protein sequence ID" value="ARM61051.1"/>
    <property type="molecule type" value="Genomic_DNA"/>
</dbReference>
<dbReference type="EMBL" id="KY315545">
    <property type="protein sequence ID" value="ARM08666.1"/>
    <property type="molecule type" value="Genomic_DNA"/>
</dbReference>
<dbReference type="EMBL" id="KY315540">
    <property type="protein sequence ID" value="ARM08061.1"/>
    <property type="molecule type" value="Genomic_DNA"/>
</dbReference>
<evidence type="ECO:0000313" key="8">
    <source>
        <dbReference type="EMBL" id="ARM10230.1"/>
    </source>
</evidence>
<dbReference type="EMBL" id="KY315552">
    <property type="protein sequence ID" value="ARM09513.1"/>
    <property type="molecule type" value="Genomic_DNA"/>
</dbReference>
<organism evidence="10">
    <name type="scientific">Human betaherpesvirus 6</name>
    <dbReference type="NCBI Taxonomy" id="10368"/>
    <lineage>
        <taxon>Viruses</taxon>
        <taxon>Duplodnaviria</taxon>
        <taxon>Heunggongvirae</taxon>
        <taxon>Peploviricota</taxon>
        <taxon>Herviviricetes</taxon>
        <taxon>Herpesvirales</taxon>
        <taxon>Orthoherpesviridae</taxon>
        <taxon>Betaherpesvirinae</taxon>
        <taxon>Roseolovirus</taxon>
    </lineage>
</organism>
<evidence type="ECO:0000313" key="7">
    <source>
        <dbReference type="EMBL" id="ARM09872.1"/>
    </source>
</evidence>
<sequence>MQFKRIFVAILNINRYKIDLPDCNDIRKNVCDENVLRSHFLRIVALNWL</sequence>
<name>A0A1W6J5B2_9BETA</name>